<reference evidence="1 2" key="1">
    <citation type="submission" date="2016-12" db="EMBL/GenBank/DDBJ databases">
        <title>The whole genome sequencing and assembly of Bacillus cohnii DSM 6307T strain.</title>
        <authorList>
            <person name="Lee Y.-J."/>
            <person name="Yi H."/>
            <person name="Bahn Y.-S."/>
            <person name="Kim J.F."/>
            <person name="Lee D.-W."/>
        </authorList>
    </citation>
    <scope>NUCLEOTIDE SEQUENCE [LARGE SCALE GENOMIC DNA]</scope>
    <source>
        <strain evidence="1 2">DSM 6307</strain>
    </source>
</reference>
<dbReference type="Proteomes" id="UP000215224">
    <property type="component" value="Chromosome"/>
</dbReference>
<accession>A0A223KUK6</accession>
<dbReference type="Pfam" id="PF11114">
    <property type="entry name" value="Minor_capsid_2"/>
    <property type="match status" value="1"/>
</dbReference>
<dbReference type="InterPro" id="IPR021080">
    <property type="entry name" value="Minor_capsid_protein"/>
</dbReference>
<dbReference type="EMBL" id="CP018866">
    <property type="protein sequence ID" value="AST93008.1"/>
    <property type="molecule type" value="Genomic_DNA"/>
</dbReference>
<dbReference type="STRING" id="1314751.GCA_001591425_00808"/>
<dbReference type="AlphaFoldDB" id="A0A223KUK6"/>
<evidence type="ECO:0000313" key="2">
    <source>
        <dbReference type="Proteomes" id="UP000215224"/>
    </source>
</evidence>
<protein>
    <submittedName>
        <fullName evidence="1">Minor capsid protein</fullName>
    </submittedName>
</protein>
<organism evidence="1 2">
    <name type="scientific">Sutcliffiella cohnii</name>
    <dbReference type="NCBI Taxonomy" id="33932"/>
    <lineage>
        <taxon>Bacteria</taxon>
        <taxon>Bacillati</taxon>
        <taxon>Bacillota</taxon>
        <taxon>Bacilli</taxon>
        <taxon>Bacillales</taxon>
        <taxon>Bacillaceae</taxon>
        <taxon>Sutcliffiella</taxon>
    </lineage>
</organism>
<sequence>MTKQHVRVTIDTKKVGPKLNTATKKGQIILSEQVLKDSNFYIPADIWNLRDSSLRSSDFENGKLIWDTPYGRRLYFGLRFNFSTDKNPFASPLWYEKARSVHLGEWERVAQKAVEEGL</sequence>
<proteinExistence type="predicted"/>
<dbReference type="RefSeq" id="WP_066412448.1">
    <property type="nucleotide sequence ID" value="NZ_CP018866.1"/>
</dbReference>
<evidence type="ECO:0000313" key="1">
    <source>
        <dbReference type="EMBL" id="AST93008.1"/>
    </source>
</evidence>
<dbReference type="KEGG" id="bcoh:BC6307_17935"/>
<name>A0A223KUK6_9BACI</name>
<keyword evidence="2" id="KW-1185">Reference proteome</keyword>
<gene>
    <name evidence="1" type="ORF">BC6307_17935</name>
</gene>